<name>A0A1Y2BKG4_9FUNG</name>
<dbReference type="AlphaFoldDB" id="A0A1Y2BKG4"/>
<proteinExistence type="predicted"/>
<evidence type="ECO:0000313" key="2">
    <source>
        <dbReference type="EMBL" id="ORY35252.1"/>
    </source>
</evidence>
<feature type="compositionally biased region" description="Low complexity" evidence="1">
    <location>
        <begin position="221"/>
        <end position="262"/>
    </location>
</feature>
<gene>
    <name evidence="2" type="ORF">BCR33DRAFT_855723</name>
</gene>
<organism evidence="2 3">
    <name type="scientific">Rhizoclosmatium globosum</name>
    <dbReference type="NCBI Taxonomy" id="329046"/>
    <lineage>
        <taxon>Eukaryota</taxon>
        <taxon>Fungi</taxon>
        <taxon>Fungi incertae sedis</taxon>
        <taxon>Chytridiomycota</taxon>
        <taxon>Chytridiomycota incertae sedis</taxon>
        <taxon>Chytridiomycetes</taxon>
        <taxon>Chytridiales</taxon>
        <taxon>Chytriomycetaceae</taxon>
        <taxon>Rhizoclosmatium</taxon>
    </lineage>
</organism>
<feature type="compositionally biased region" description="Polar residues" evidence="1">
    <location>
        <begin position="74"/>
        <end position="112"/>
    </location>
</feature>
<protein>
    <submittedName>
        <fullName evidence="2">Uncharacterized protein</fullName>
    </submittedName>
</protein>
<keyword evidence="3" id="KW-1185">Reference proteome</keyword>
<comment type="caution">
    <text evidence="2">The sequence shown here is derived from an EMBL/GenBank/DDBJ whole genome shotgun (WGS) entry which is preliminary data.</text>
</comment>
<feature type="region of interest" description="Disordered" evidence="1">
    <location>
        <begin position="219"/>
        <end position="268"/>
    </location>
</feature>
<dbReference type="EMBL" id="MCGO01000060">
    <property type="protein sequence ID" value="ORY35252.1"/>
    <property type="molecule type" value="Genomic_DNA"/>
</dbReference>
<sequence>MSSTNPFKKLSFPNFFLTTKLPSKVGSSGLSVDKIEESSREAESSLENLAILAKKQGHHSFNDIFHVVHQPPATESTSVDDICSDQNISGISQSKSTQNPVYVTEGPVSTTPPKLRRVQSESPHPDRPNSFLGESIESIDSTANTSNPNRVSNISTNSNIRRVDTDSSDGNNSSEAGAPFSQLRPSPLFRRVKSSASTSFKSVLFDSGLESIIDQDGSYISQRTSKQQRSTQTSQGKPGGSSNHSLGGKSKSSSQSSKTSLSIQGTPKMDKVGVGLSTIVHTNFEDQLVFHKLQEDLPDKVHDTGNNTTTIHVMTIGKPVPNLETNEEERRIKIYEHTVPIPENLSDISVTLSSNPTEALRLIDPLLRHPQTVSKITDKILTRKAAISALASAQIGLLPLFGNWVNSLLCNEVQVLASSTNIYLCGYCPENGTVARVLKPLDPNSTRKQVKQHLTNALASVLDIFWENHPQTGFSLAVVVPPGVKGDTYFH</sequence>
<feature type="region of interest" description="Disordered" evidence="1">
    <location>
        <begin position="74"/>
        <end position="182"/>
    </location>
</feature>
<feature type="compositionally biased region" description="Polar residues" evidence="1">
    <location>
        <begin position="138"/>
        <end position="160"/>
    </location>
</feature>
<evidence type="ECO:0000313" key="3">
    <source>
        <dbReference type="Proteomes" id="UP000193642"/>
    </source>
</evidence>
<evidence type="ECO:0000256" key="1">
    <source>
        <dbReference type="SAM" id="MobiDB-lite"/>
    </source>
</evidence>
<accession>A0A1Y2BKG4</accession>
<dbReference type="Proteomes" id="UP000193642">
    <property type="component" value="Unassembled WGS sequence"/>
</dbReference>
<reference evidence="2 3" key="1">
    <citation type="submission" date="2016-07" db="EMBL/GenBank/DDBJ databases">
        <title>Pervasive Adenine N6-methylation of Active Genes in Fungi.</title>
        <authorList>
            <consortium name="DOE Joint Genome Institute"/>
            <person name="Mondo S.J."/>
            <person name="Dannebaum R.O."/>
            <person name="Kuo R.C."/>
            <person name="Labutti K."/>
            <person name="Haridas S."/>
            <person name="Kuo A."/>
            <person name="Salamov A."/>
            <person name="Ahrendt S.R."/>
            <person name="Lipzen A."/>
            <person name="Sullivan W."/>
            <person name="Andreopoulos W.B."/>
            <person name="Clum A."/>
            <person name="Lindquist E."/>
            <person name="Daum C."/>
            <person name="Ramamoorthy G.K."/>
            <person name="Gryganskyi A."/>
            <person name="Culley D."/>
            <person name="Magnuson J.K."/>
            <person name="James T.Y."/>
            <person name="O'Malley M.A."/>
            <person name="Stajich J.E."/>
            <person name="Spatafora J.W."/>
            <person name="Visel A."/>
            <person name="Grigoriev I.V."/>
        </authorList>
    </citation>
    <scope>NUCLEOTIDE SEQUENCE [LARGE SCALE GENOMIC DNA]</scope>
    <source>
        <strain evidence="2 3">JEL800</strain>
    </source>
</reference>